<name>A0ACC0Z734_9ROSI</name>
<sequence>MAPLLPPALISFLSMTASIVSDSIYYLRLGLIVVLYIFLFVSALWVLISLYCYTIEIIIWYILQRDSRRNHITMFEIMVPDSDLRVTLKIALAEMGIWLRRFINRLRGVTQEKQDQILEDLPLLLPPISYRTGKMKTNWIECAVCLDDFVDEELIRAFPLCNHIFHLSCIDQWLRHQFNCPLCRSPVMDV</sequence>
<protein>
    <submittedName>
        <fullName evidence="1">Uncharacterized protein</fullName>
    </submittedName>
</protein>
<keyword evidence="2" id="KW-1185">Reference proteome</keyword>
<evidence type="ECO:0000313" key="2">
    <source>
        <dbReference type="Proteomes" id="UP001163603"/>
    </source>
</evidence>
<proteinExistence type="predicted"/>
<accession>A0ACC0Z734</accession>
<comment type="caution">
    <text evidence="1">The sequence shown here is derived from an EMBL/GenBank/DDBJ whole genome shotgun (WGS) entry which is preliminary data.</text>
</comment>
<reference evidence="2" key="1">
    <citation type="journal article" date="2023" name="G3 (Bethesda)">
        <title>Genome assembly and association tests identify interacting loci associated with vigor, precocity, and sex in interspecific pistachio rootstocks.</title>
        <authorList>
            <person name="Palmer W."/>
            <person name="Jacygrad E."/>
            <person name="Sagayaradj S."/>
            <person name="Cavanaugh K."/>
            <person name="Han R."/>
            <person name="Bertier L."/>
            <person name="Beede B."/>
            <person name="Kafkas S."/>
            <person name="Golino D."/>
            <person name="Preece J."/>
            <person name="Michelmore R."/>
        </authorList>
    </citation>
    <scope>NUCLEOTIDE SEQUENCE [LARGE SCALE GENOMIC DNA]</scope>
</reference>
<dbReference type="EMBL" id="CM047738">
    <property type="protein sequence ID" value="KAJ0046754.1"/>
    <property type="molecule type" value="Genomic_DNA"/>
</dbReference>
<dbReference type="Proteomes" id="UP001163603">
    <property type="component" value="Chromosome 3"/>
</dbReference>
<organism evidence="1 2">
    <name type="scientific">Pistacia integerrima</name>
    <dbReference type="NCBI Taxonomy" id="434235"/>
    <lineage>
        <taxon>Eukaryota</taxon>
        <taxon>Viridiplantae</taxon>
        <taxon>Streptophyta</taxon>
        <taxon>Embryophyta</taxon>
        <taxon>Tracheophyta</taxon>
        <taxon>Spermatophyta</taxon>
        <taxon>Magnoliopsida</taxon>
        <taxon>eudicotyledons</taxon>
        <taxon>Gunneridae</taxon>
        <taxon>Pentapetalae</taxon>
        <taxon>rosids</taxon>
        <taxon>malvids</taxon>
        <taxon>Sapindales</taxon>
        <taxon>Anacardiaceae</taxon>
        <taxon>Pistacia</taxon>
    </lineage>
</organism>
<evidence type="ECO:0000313" key="1">
    <source>
        <dbReference type="EMBL" id="KAJ0046754.1"/>
    </source>
</evidence>
<gene>
    <name evidence="1" type="ORF">Pint_04499</name>
</gene>